<protein>
    <submittedName>
        <fullName evidence="2">Uncharacterized protein</fullName>
    </submittedName>
</protein>
<gene>
    <name evidence="2" type="ORF">BDV41DRAFT_545925</name>
</gene>
<sequence length="56" mass="6297">MEMDPPVWYFTMGAVPYFIFHRTTFAKKSVDLSIILVHFTTTHGCGCLIFLGSTAP</sequence>
<dbReference type="EMBL" id="ML738357">
    <property type="protein sequence ID" value="KAE8310174.1"/>
    <property type="molecule type" value="Genomic_DNA"/>
</dbReference>
<evidence type="ECO:0000313" key="2">
    <source>
        <dbReference type="EMBL" id="KAE8310174.1"/>
    </source>
</evidence>
<feature type="transmembrane region" description="Helical" evidence="1">
    <location>
        <begin position="6"/>
        <end position="25"/>
    </location>
</feature>
<dbReference type="Proteomes" id="UP000325433">
    <property type="component" value="Unassembled WGS sequence"/>
</dbReference>
<keyword evidence="1" id="KW-0812">Transmembrane</keyword>
<organism evidence="2 3">
    <name type="scientific">Aspergillus transmontanensis</name>
    <dbReference type="NCBI Taxonomy" id="1034304"/>
    <lineage>
        <taxon>Eukaryota</taxon>
        <taxon>Fungi</taxon>
        <taxon>Dikarya</taxon>
        <taxon>Ascomycota</taxon>
        <taxon>Pezizomycotina</taxon>
        <taxon>Eurotiomycetes</taxon>
        <taxon>Eurotiomycetidae</taxon>
        <taxon>Eurotiales</taxon>
        <taxon>Aspergillaceae</taxon>
        <taxon>Aspergillus</taxon>
        <taxon>Aspergillus subgen. Circumdati</taxon>
    </lineage>
</organism>
<proteinExistence type="predicted"/>
<evidence type="ECO:0000313" key="3">
    <source>
        <dbReference type="Proteomes" id="UP000325433"/>
    </source>
</evidence>
<reference evidence="3" key="1">
    <citation type="submission" date="2019-04" db="EMBL/GenBank/DDBJ databases">
        <title>Friends and foes A comparative genomics studyof 23 Aspergillus species from section Flavi.</title>
        <authorList>
            <consortium name="DOE Joint Genome Institute"/>
            <person name="Kjaerbolling I."/>
            <person name="Vesth T."/>
            <person name="Frisvad J.C."/>
            <person name="Nybo J.L."/>
            <person name="Theobald S."/>
            <person name="Kildgaard S."/>
            <person name="Isbrandt T."/>
            <person name="Kuo A."/>
            <person name="Sato A."/>
            <person name="Lyhne E.K."/>
            <person name="Kogle M.E."/>
            <person name="Wiebenga A."/>
            <person name="Kun R.S."/>
            <person name="Lubbers R.J."/>
            <person name="Makela M.R."/>
            <person name="Barry K."/>
            <person name="Chovatia M."/>
            <person name="Clum A."/>
            <person name="Daum C."/>
            <person name="Haridas S."/>
            <person name="He G."/>
            <person name="LaButti K."/>
            <person name="Lipzen A."/>
            <person name="Mondo S."/>
            <person name="Riley R."/>
            <person name="Salamov A."/>
            <person name="Simmons B.A."/>
            <person name="Magnuson J.K."/>
            <person name="Henrissat B."/>
            <person name="Mortensen U.H."/>
            <person name="Larsen T.O."/>
            <person name="Devries R.P."/>
            <person name="Grigoriev I.V."/>
            <person name="Machida M."/>
            <person name="Baker S.E."/>
            <person name="Andersen M.R."/>
        </authorList>
    </citation>
    <scope>NUCLEOTIDE SEQUENCE [LARGE SCALE GENOMIC DNA]</scope>
    <source>
        <strain evidence="3">CBS 130015</strain>
    </source>
</reference>
<keyword evidence="3" id="KW-1185">Reference proteome</keyword>
<evidence type="ECO:0000256" key="1">
    <source>
        <dbReference type="SAM" id="Phobius"/>
    </source>
</evidence>
<accession>A0A5N6VNL7</accession>
<keyword evidence="1" id="KW-0472">Membrane</keyword>
<name>A0A5N6VNL7_9EURO</name>
<feature type="transmembrane region" description="Helical" evidence="1">
    <location>
        <begin position="32"/>
        <end position="51"/>
    </location>
</feature>
<keyword evidence="1" id="KW-1133">Transmembrane helix</keyword>
<dbReference type="AlphaFoldDB" id="A0A5N6VNL7"/>